<dbReference type="SUPFAM" id="SSF48452">
    <property type="entry name" value="TPR-like"/>
    <property type="match status" value="1"/>
</dbReference>
<reference evidence="6" key="1">
    <citation type="journal article" date="2019" name="Int. J. Syst. Evol. Microbiol.">
        <title>The Global Catalogue of Microorganisms (GCM) 10K type strain sequencing project: providing services to taxonomists for standard genome sequencing and annotation.</title>
        <authorList>
            <consortium name="The Broad Institute Genomics Platform"/>
            <consortium name="The Broad Institute Genome Sequencing Center for Infectious Disease"/>
            <person name="Wu L."/>
            <person name="Ma J."/>
        </authorList>
    </citation>
    <scope>NUCLEOTIDE SEQUENCE [LARGE SCALE GENOMIC DNA]</scope>
    <source>
        <strain evidence="6">JCM 18055</strain>
    </source>
</reference>
<dbReference type="PROSITE" id="PS50043">
    <property type="entry name" value="HTH_LUXR_2"/>
    <property type="match status" value="1"/>
</dbReference>
<dbReference type="Gene3D" id="1.25.40.10">
    <property type="entry name" value="Tetratricopeptide repeat domain"/>
    <property type="match status" value="1"/>
</dbReference>
<dbReference type="EMBL" id="BAABIC010000013">
    <property type="protein sequence ID" value="GAA4697179.1"/>
    <property type="molecule type" value="Genomic_DNA"/>
</dbReference>
<dbReference type="SMART" id="SM00421">
    <property type="entry name" value="HTH_LUXR"/>
    <property type="match status" value="1"/>
</dbReference>
<evidence type="ECO:0000256" key="1">
    <source>
        <dbReference type="ARBA" id="ARBA00023015"/>
    </source>
</evidence>
<dbReference type="InterPro" id="IPR000792">
    <property type="entry name" value="Tscrpt_reg_LuxR_C"/>
</dbReference>
<dbReference type="Pfam" id="PF25873">
    <property type="entry name" value="WHD_MalT"/>
    <property type="match status" value="1"/>
</dbReference>
<dbReference type="SUPFAM" id="SSF52540">
    <property type="entry name" value="P-loop containing nucleoside triphosphate hydrolases"/>
    <property type="match status" value="1"/>
</dbReference>
<proteinExistence type="predicted"/>
<feature type="domain" description="HTH luxR-type" evidence="4">
    <location>
        <begin position="814"/>
        <end position="879"/>
    </location>
</feature>
<organism evidence="5 6">
    <name type="scientific">Pseudonocardia yuanmonensis</name>
    <dbReference type="NCBI Taxonomy" id="1095914"/>
    <lineage>
        <taxon>Bacteria</taxon>
        <taxon>Bacillati</taxon>
        <taxon>Actinomycetota</taxon>
        <taxon>Actinomycetes</taxon>
        <taxon>Pseudonocardiales</taxon>
        <taxon>Pseudonocardiaceae</taxon>
        <taxon>Pseudonocardia</taxon>
    </lineage>
</organism>
<dbReference type="InterPro" id="IPR016032">
    <property type="entry name" value="Sig_transdc_resp-reg_C-effctor"/>
</dbReference>
<dbReference type="CDD" id="cd06170">
    <property type="entry name" value="LuxR_C_like"/>
    <property type="match status" value="1"/>
</dbReference>
<name>A0ABP8WXG6_9PSEU</name>
<dbReference type="SUPFAM" id="SSF46894">
    <property type="entry name" value="C-terminal effector domain of the bipartite response regulators"/>
    <property type="match status" value="1"/>
</dbReference>
<evidence type="ECO:0000313" key="5">
    <source>
        <dbReference type="EMBL" id="GAA4697179.1"/>
    </source>
</evidence>
<dbReference type="Gene3D" id="1.10.10.10">
    <property type="entry name" value="Winged helix-like DNA-binding domain superfamily/Winged helix DNA-binding domain"/>
    <property type="match status" value="1"/>
</dbReference>
<protein>
    <submittedName>
        <fullName evidence="5">LuxR C-terminal-related transcriptional regulator</fullName>
    </submittedName>
</protein>
<dbReference type="PANTHER" id="PTHR44688">
    <property type="entry name" value="DNA-BINDING TRANSCRIPTIONAL ACTIVATOR DEVR_DOSR"/>
    <property type="match status" value="1"/>
</dbReference>
<dbReference type="InterPro" id="IPR036388">
    <property type="entry name" value="WH-like_DNA-bd_sf"/>
</dbReference>
<dbReference type="PANTHER" id="PTHR44688:SF16">
    <property type="entry name" value="DNA-BINDING TRANSCRIPTIONAL ACTIVATOR DEVR_DOSR"/>
    <property type="match status" value="1"/>
</dbReference>
<dbReference type="Pfam" id="PF00196">
    <property type="entry name" value="GerE"/>
    <property type="match status" value="1"/>
</dbReference>
<keyword evidence="6" id="KW-1185">Reference proteome</keyword>
<keyword evidence="2" id="KW-0238">DNA-binding</keyword>
<dbReference type="InterPro" id="IPR011990">
    <property type="entry name" value="TPR-like_helical_dom_sf"/>
</dbReference>
<evidence type="ECO:0000313" key="6">
    <source>
        <dbReference type="Proteomes" id="UP001500325"/>
    </source>
</evidence>
<keyword evidence="3" id="KW-0804">Transcription</keyword>
<dbReference type="PRINTS" id="PR00038">
    <property type="entry name" value="HTHLUXR"/>
</dbReference>
<evidence type="ECO:0000259" key="4">
    <source>
        <dbReference type="PROSITE" id="PS50043"/>
    </source>
</evidence>
<sequence>MRRASGRSPEPARATVRVPSAGGLVRRPRLHDLLDADLTAPVILVAAAAGWGKTVLLSSWVDTGSHARTVAWLNLEAIHDAPQPFWRAVAAALRDAPGEATVQALQDVVVGSVTTEYLPSAVADAVRSVRTPVVLVLDNLHEITSSEVHRGILRLVERPVAGLSIVVATRRDPPWPLQRLRVAGSVRDVRAADLAFRHGEAAELFGLLGLELTPVQVDRLLDRTEGWAAGLRLAALHLQGRADLDAAVAAFSGDDHTVAGYLLTEVLDQQAPELMTFLIEVSVVDLVCADLAQALTGRPDAGQVLADLAGAHLFVREVDRPGRWFRLHRLVLDILRARSLPSRERRDLHRRAAEWFRGNDMPLEAIHSSVTAGLWRLAADLTGTHALALVMGGDGRRLERVLAQVPATVAAVHPELAAGLAGARVAQGIGLDVPRLLEAARTVHVDGLPSRRRGRAEVLRLMSAGGFGRLVGDWGAVRDAYRQVPLEPGALAALGMAGGELVPVVAHNNLGTAAFWTGDLDAAERHLTAAVEAAVPGVVLAQLNALSYRALLRAERGELDAAESEARKVLATAAAAGMEDTAQVAAAHLVLVEVALDRGDPEAADERSERLAAFETVTAEPHVRFLAALLAAERLATADEHESALANLRAQLDADADRVPPLLLERARLLEASLLAKTGEPERTLVVLDDMGTPTTPAALLSAARLRLRLGDQPTAEQLRRRVADPPTVRLHVQVRILDALLADAVGEEARARDRLEDALVAALPCGLRGPFLAEGAELRPLLQACLERGTATPEFALDLLARILAGPQEAGGVHALVDPPTERERTVLQYLSSSLSNAEIAAELYVSVSTVKTHQRALYRKLGASGRRDAVRRARLLGLL</sequence>
<dbReference type="Proteomes" id="UP001500325">
    <property type="component" value="Unassembled WGS sequence"/>
</dbReference>
<accession>A0ABP8WXG6</accession>
<evidence type="ECO:0000256" key="2">
    <source>
        <dbReference type="ARBA" id="ARBA00023125"/>
    </source>
</evidence>
<dbReference type="InterPro" id="IPR027417">
    <property type="entry name" value="P-loop_NTPase"/>
</dbReference>
<keyword evidence="1" id="KW-0805">Transcription regulation</keyword>
<gene>
    <name evidence="5" type="ORF">GCM10023215_39170</name>
</gene>
<dbReference type="InterPro" id="IPR059106">
    <property type="entry name" value="WHD_MalT"/>
</dbReference>
<evidence type="ECO:0000256" key="3">
    <source>
        <dbReference type="ARBA" id="ARBA00023163"/>
    </source>
</evidence>
<comment type="caution">
    <text evidence="5">The sequence shown here is derived from an EMBL/GenBank/DDBJ whole genome shotgun (WGS) entry which is preliminary data.</text>
</comment>